<accession>A0AAN8GMB2</accession>
<comment type="caution">
    <text evidence="2">The sequence shown here is derived from an EMBL/GenBank/DDBJ whole genome shotgun (WGS) entry which is preliminary data.</text>
</comment>
<evidence type="ECO:0000313" key="2">
    <source>
        <dbReference type="EMBL" id="KAK5883208.1"/>
    </source>
</evidence>
<proteinExistence type="predicted"/>
<sequence length="73" mass="7973">MPCLTPTVQAPLTNRTFLTTSRSLGYPSKSIAQRGSTGGRGQGKGQQELDQRENQGSNKSVRKGYKMEAKDEN</sequence>
<dbReference type="Proteomes" id="UP001335648">
    <property type="component" value="Unassembled WGS sequence"/>
</dbReference>
<keyword evidence="3" id="KW-1185">Reference proteome</keyword>
<evidence type="ECO:0000256" key="1">
    <source>
        <dbReference type="SAM" id="MobiDB-lite"/>
    </source>
</evidence>
<dbReference type="AlphaFoldDB" id="A0AAN8GMB2"/>
<reference evidence="2 3" key="1">
    <citation type="journal article" date="2023" name="Mol. Biol. Evol.">
        <title>Genomics of Secondarily Temperate Adaptation in the Only Non-Antarctic Icefish.</title>
        <authorList>
            <person name="Rivera-Colon A.G."/>
            <person name="Rayamajhi N."/>
            <person name="Minhas B.F."/>
            <person name="Madrigal G."/>
            <person name="Bilyk K.T."/>
            <person name="Yoon V."/>
            <person name="Hune M."/>
            <person name="Gregory S."/>
            <person name="Cheng C.H.C."/>
            <person name="Catchen J.M."/>
        </authorList>
    </citation>
    <scope>NUCLEOTIDE SEQUENCE [LARGE SCALE GENOMIC DNA]</scope>
    <source>
        <strain evidence="2">JC2023a</strain>
    </source>
</reference>
<protein>
    <submittedName>
        <fullName evidence="2">Uncharacterized protein</fullName>
    </submittedName>
</protein>
<gene>
    <name evidence="2" type="ORF">CesoFtcFv8_019566</name>
</gene>
<evidence type="ECO:0000313" key="3">
    <source>
        <dbReference type="Proteomes" id="UP001335648"/>
    </source>
</evidence>
<feature type="region of interest" description="Disordered" evidence="1">
    <location>
        <begin position="19"/>
        <end position="73"/>
    </location>
</feature>
<dbReference type="EMBL" id="JAULUE010002061">
    <property type="protein sequence ID" value="KAK5883208.1"/>
    <property type="molecule type" value="Genomic_DNA"/>
</dbReference>
<organism evidence="2 3">
    <name type="scientific">Champsocephalus esox</name>
    <name type="common">pike icefish</name>
    <dbReference type="NCBI Taxonomy" id="159716"/>
    <lineage>
        <taxon>Eukaryota</taxon>
        <taxon>Metazoa</taxon>
        <taxon>Chordata</taxon>
        <taxon>Craniata</taxon>
        <taxon>Vertebrata</taxon>
        <taxon>Euteleostomi</taxon>
        <taxon>Actinopterygii</taxon>
        <taxon>Neopterygii</taxon>
        <taxon>Teleostei</taxon>
        <taxon>Neoteleostei</taxon>
        <taxon>Acanthomorphata</taxon>
        <taxon>Eupercaria</taxon>
        <taxon>Perciformes</taxon>
        <taxon>Notothenioidei</taxon>
        <taxon>Channichthyidae</taxon>
        <taxon>Champsocephalus</taxon>
    </lineage>
</organism>
<name>A0AAN8GMB2_9TELE</name>